<comment type="caution">
    <text evidence="1">The sequence shown here is derived from an EMBL/GenBank/DDBJ whole genome shotgun (WGS) entry which is preliminary data.</text>
</comment>
<name>A0A8J3L5N0_9ACTN</name>
<accession>A0A8J3L5N0</accession>
<dbReference type="Proteomes" id="UP000660339">
    <property type="component" value="Unassembled WGS sequence"/>
</dbReference>
<organism evidence="1 2">
    <name type="scientific">Catellatospora methionotrophica</name>
    <dbReference type="NCBI Taxonomy" id="121620"/>
    <lineage>
        <taxon>Bacteria</taxon>
        <taxon>Bacillati</taxon>
        <taxon>Actinomycetota</taxon>
        <taxon>Actinomycetes</taxon>
        <taxon>Micromonosporales</taxon>
        <taxon>Micromonosporaceae</taxon>
        <taxon>Catellatospora</taxon>
    </lineage>
</organism>
<protein>
    <submittedName>
        <fullName evidence="1">Uncharacterized protein</fullName>
    </submittedName>
</protein>
<proteinExistence type="predicted"/>
<dbReference type="EMBL" id="BONJ01000002">
    <property type="protein sequence ID" value="GIG12562.1"/>
    <property type="molecule type" value="Genomic_DNA"/>
</dbReference>
<reference evidence="1" key="1">
    <citation type="submission" date="2021-01" db="EMBL/GenBank/DDBJ databases">
        <title>Whole genome shotgun sequence of Catellatospora methionotrophica NBRC 14553.</title>
        <authorList>
            <person name="Komaki H."/>
            <person name="Tamura T."/>
        </authorList>
    </citation>
    <scope>NUCLEOTIDE SEQUENCE</scope>
    <source>
        <strain evidence="1">NBRC 14553</strain>
    </source>
</reference>
<keyword evidence="2" id="KW-1185">Reference proteome</keyword>
<dbReference type="AlphaFoldDB" id="A0A8J3L5N0"/>
<gene>
    <name evidence="1" type="ORF">Cme02nite_08940</name>
</gene>
<evidence type="ECO:0000313" key="2">
    <source>
        <dbReference type="Proteomes" id="UP000660339"/>
    </source>
</evidence>
<evidence type="ECO:0000313" key="1">
    <source>
        <dbReference type="EMBL" id="GIG12562.1"/>
    </source>
</evidence>
<sequence length="57" mass="6016">MFPLPMHPIVVIAHCLSPQPGMIAGTTVVNGRPAPTVPARRAGVAARNRLDRGAWCS</sequence>